<reference evidence="1" key="3">
    <citation type="journal article" date="2017" name="Nature">
        <title>Genome sequence of the progenitor of the wheat D genome Aegilops tauschii.</title>
        <authorList>
            <person name="Luo M.C."/>
            <person name="Gu Y.Q."/>
            <person name="Puiu D."/>
            <person name="Wang H."/>
            <person name="Twardziok S.O."/>
            <person name="Deal K.R."/>
            <person name="Huo N."/>
            <person name="Zhu T."/>
            <person name="Wang L."/>
            <person name="Wang Y."/>
            <person name="McGuire P.E."/>
            <person name="Liu S."/>
            <person name="Long H."/>
            <person name="Ramasamy R.K."/>
            <person name="Rodriguez J.C."/>
            <person name="Van S.L."/>
            <person name="Yuan L."/>
            <person name="Wang Z."/>
            <person name="Xia Z."/>
            <person name="Xiao L."/>
            <person name="Anderson O.D."/>
            <person name="Ouyang S."/>
            <person name="Liang Y."/>
            <person name="Zimin A.V."/>
            <person name="Pertea G."/>
            <person name="Qi P."/>
            <person name="Bennetzen J.L."/>
            <person name="Dai X."/>
            <person name="Dawson M.W."/>
            <person name="Muller H.G."/>
            <person name="Kugler K."/>
            <person name="Rivarola-Duarte L."/>
            <person name="Spannagl M."/>
            <person name="Mayer K.F.X."/>
            <person name="Lu F.H."/>
            <person name="Bevan M.W."/>
            <person name="Leroy P."/>
            <person name="Li P."/>
            <person name="You F.M."/>
            <person name="Sun Q."/>
            <person name="Liu Z."/>
            <person name="Lyons E."/>
            <person name="Wicker T."/>
            <person name="Salzberg S.L."/>
            <person name="Devos K.M."/>
            <person name="Dvorak J."/>
        </authorList>
    </citation>
    <scope>NUCLEOTIDE SEQUENCE [LARGE SCALE GENOMIC DNA]</scope>
    <source>
        <strain evidence="1">cv. AL8/78</strain>
    </source>
</reference>
<reference evidence="1" key="4">
    <citation type="submission" date="2019-03" db="UniProtKB">
        <authorList>
            <consortium name="EnsemblPlants"/>
        </authorList>
    </citation>
    <scope>IDENTIFICATION</scope>
</reference>
<dbReference type="PANTHER" id="PTHR33087">
    <property type="entry name" value="OS07G0539200 PROTEIN"/>
    <property type="match status" value="1"/>
</dbReference>
<evidence type="ECO:0000313" key="1">
    <source>
        <dbReference type="EnsemblPlants" id="AET3Gv20662700.1"/>
    </source>
</evidence>
<protein>
    <recommendedName>
        <fullName evidence="3">DUF4283 domain-containing protein</fullName>
    </recommendedName>
</protein>
<reference evidence="1" key="5">
    <citation type="journal article" date="2021" name="G3 (Bethesda)">
        <title>Aegilops tauschii genome assembly Aet v5.0 features greater sequence contiguity and improved annotation.</title>
        <authorList>
            <person name="Wang L."/>
            <person name="Zhu T."/>
            <person name="Rodriguez J.C."/>
            <person name="Deal K.R."/>
            <person name="Dubcovsky J."/>
            <person name="McGuire P.E."/>
            <person name="Lux T."/>
            <person name="Spannagl M."/>
            <person name="Mayer K.F.X."/>
            <person name="Baldrich P."/>
            <person name="Meyers B.C."/>
            <person name="Huo N."/>
            <person name="Gu Y.Q."/>
            <person name="Zhou H."/>
            <person name="Devos K.M."/>
            <person name="Bennetzen J.L."/>
            <person name="Unver T."/>
            <person name="Budak H."/>
            <person name="Gulick P.J."/>
            <person name="Galiba G."/>
            <person name="Kalapos B."/>
            <person name="Nelson D.R."/>
            <person name="Li P."/>
            <person name="You F.M."/>
            <person name="Luo M.C."/>
            <person name="Dvorak J."/>
        </authorList>
    </citation>
    <scope>NUCLEOTIDE SEQUENCE [LARGE SCALE GENOMIC DNA]</scope>
    <source>
        <strain evidence="1">cv. AL8/78</strain>
    </source>
</reference>
<dbReference type="EnsemblPlants" id="AET3Gv20662700.1">
    <property type="protein sequence ID" value="AET3Gv20662700.1"/>
    <property type="gene ID" value="AET3Gv20662700"/>
</dbReference>
<dbReference type="Gramene" id="AET3Gv20662700.1">
    <property type="protein sequence ID" value="AET3Gv20662700.1"/>
    <property type="gene ID" value="AET3Gv20662700"/>
</dbReference>
<evidence type="ECO:0008006" key="3">
    <source>
        <dbReference type="Google" id="ProtNLM"/>
    </source>
</evidence>
<keyword evidence="2" id="KW-1185">Reference proteome</keyword>
<sequence length="390" mass="43124">PASTRRVHMQYTPYDTSAPVVRREPTSQRRAHLSVRLEWIRPRAVSSVKKIPNLPNYSPAIPSFSCGDGGGASVTSTTISVDVESEDGGSAAAAVVAGDGSGRSLLERAYPQEVWRRGEPCLRPERSRVMLARTPSMDAFEGRYGNLVLLATAVGDGEEAVTPADLLAAIEARCGVLQSEVSIEVACPPHDLWLLFSTEEKCTVVLQSSMKFKCCRRWIQFQRWVREIRATPDALEYKTKLSLEGLPDQAWSTQSVKSVLKDLGGDLIEIIRPKNRRELEVMAWLRDPSKVGKMLDVEIVEPKLALCTDPPPQSVEEFVAVEMASSYGPSSPRKKKTLVYPVICHIKEVTDHGPLLAEDPPDAWLPNEGEDLTRTHKFSTRLGKVDGHED</sequence>
<proteinExistence type="predicted"/>
<reference evidence="2" key="1">
    <citation type="journal article" date="2014" name="Science">
        <title>Ancient hybridizations among the ancestral genomes of bread wheat.</title>
        <authorList>
            <consortium name="International Wheat Genome Sequencing Consortium,"/>
            <person name="Marcussen T."/>
            <person name="Sandve S.R."/>
            <person name="Heier L."/>
            <person name="Spannagl M."/>
            <person name="Pfeifer M."/>
            <person name="Jakobsen K.S."/>
            <person name="Wulff B.B."/>
            <person name="Steuernagel B."/>
            <person name="Mayer K.F."/>
            <person name="Olsen O.A."/>
        </authorList>
    </citation>
    <scope>NUCLEOTIDE SEQUENCE [LARGE SCALE GENOMIC DNA]</scope>
    <source>
        <strain evidence="2">cv. AL8/78</strain>
    </source>
</reference>
<dbReference type="STRING" id="200361.A0A453FFF2"/>
<name>A0A453FFF2_AEGTS</name>
<accession>A0A453FFF2</accession>
<dbReference type="AlphaFoldDB" id="A0A453FFF2"/>
<organism evidence="1 2">
    <name type="scientific">Aegilops tauschii subsp. strangulata</name>
    <name type="common">Goatgrass</name>
    <dbReference type="NCBI Taxonomy" id="200361"/>
    <lineage>
        <taxon>Eukaryota</taxon>
        <taxon>Viridiplantae</taxon>
        <taxon>Streptophyta</taxon>
        <taxon>Embryophyta</taxon>
        <taxon>Tracheophyta</taxon>
        <taxon>Spermatophyta</taxon>
        <taxon>Magnoliopsida</taxon>
        <taxon>Liliopsida</taxon>
        <taxon>Poales</taxon>
        <taxon>Poaceae</taxon>
        <taxon>BOP clade</taxon>
        <taxon>Pooideae</taxon>
        <taxon>Triticodae</taxon>
        <taxon>Triticeae</taxon>
        <taxon>Triticinae</taxon>
        <taxon>Aegilops</taxon>
    </lineage>
</organism>
<dbReference type="PANTHER" id="PTHR33087:SF40">
    <property type="entry name" value="GENOME ASSEMBLY, CHROMOSOME: II"/>
    <property type="match status" value="1"/>
</dbReference>
<reference evidence="2" key="2">
    <citation type="journal article" date="2017" name="Nat. Plants">
        <title>The Aegilops tauschii genome reveals multiple impacts of transposons.</title>
        <authorList>
            <person name="Zhao G."/>
            <person name="Zou C."/>
            <person name="Li K."/>
            <person name="Wang K."/>
            <person name="Li T."/>
            <person name="Gao L."/>
            <person name="Zhang X."/>
            <person name="Wang H."/>
            <person name="Yang Z."/>
            <person name="Liu X."/>
            <person name="Jiang W."/>
            <person name="Mao L."/>
            <person name="Kong X."/>
            <person name="Jiao Y."/>
            <person name="Jia J."/>
        </authorList>
    </citation>
    <scope>NUCLEOTIDE SEQUENCE [LARGE SCALE GENOMIC DNA]</scope>
    <source>
        <strain evidence="2">cv. AL8/78</strain>
    </source>
</reference>
<dbReference type="Proteomes" id="UP000015105">
    <property type="component" value="Chromosome 3D"/>
</dbReference>
<evidence type="ECO:0000313" key="2">
    <source>
        <dbReference type="Proteomes" id="UP000015105"/>
    </source>
</evidence>
<dbReference type="InterPro" id="IPR053253">
    <property type="entry name" value="Sex_diff_modulator"/>
</dbReference>